<dbReference type="InterPro" id="IPR000748">
    <property type="entry name" value="PsdUridine_synth_RsuA/RluB/E/F"/>
</dbReference>
<keyword evidence="8" id="KW-1185">Reference proteome</keyword>
<dbReference type="GO" id="GO:0120159">
    <property type="term" value="F:rRNA pseudouridine synthase activity"/>
    <property type="evidence" value="ECO:0007669"/>
    <property type="project" value="UniProtKB-ARBA"/>
</dbReference>
<dbReference type="PANTHER" id="PTHR47683">
    <property type="entry name" value="PSEUDOURIDINE SYNTHASE FAMILY PROTEIN-RELATED"/>
    <property type="match status" value="1"/>
</dbReference>
<evidence type="ECO:0000256" key="3">
    <source>
        <dbReference type="ARBA" id="ARBA00023235"/>
    </source>
</evidence>
<dbReference type="SMART" id="SM00363">
    <property type="entry name" value="S4"/>
    <property type="match status" value="1"/>
</dbReference>
<accession>A0A8D5JFX8</accession>
<organism evidence="7 8">
    <name type="scientific">Desulfomarina profundi</name>
    <dbReference type="NCBI Taxonomy" id="2772557"/>
    <lineage>
        <taxon>Bacteria</taxon>
        <taxon>Pseudomonadati</taxon>
        <taxon>Thermodesulfobacteriota</taxon>
        <taxon>Desulfobulbia</taxon>
        <taxon>Desulfobulbales</taxon>
        <taxon>Desulfobulbaceae</taxon>
        <taxon>Desulfomarina</taxon>
    </lineage>
</organism>
<evidence type="ECO:0000256" key="1">
    <source>
        <dbReference type="ARBA" id="ARBA00008348"/>
    </source>
</evidence>
<dbReference type="AlphaFoldDB" id="A0A8D5JFX8"/>
<evidence type="ECO:0000313" key="7">
    <source>
        <dbReference type="EMBL" id="BCL59374.1"/>
    </source>
</evidence>
<evidence type="ECO:0000259" key="6">
    <source>
        <dbReference type="SMART" id="SM00363"/>
    </source>
</evidence>
<dbReference type="EMBL" id="AP024086">
    <property type="protein sequence ID" value="BCL59374.1"/>
    <property type="molecule type" value="Genomic_DNA"/>
</dbReference>
<dbReference type="CDD" id="cd02870">
    <property type="entry name" value="PseudoU_synth_RsuA_like"/>
    <property type="match status" value="1"/>
</dbReference>
<evidence type="ECO:0000256" key="4">
    <source>
        <dbReference type="PROSITE-ProRule" id="PRU00182"/>
    </source>
</evidence>
<sequence length="239" mass="27132">MAMNPLRLQKYLAHCGVASRRKCEEFIQAGRVRVDGKIVDQPGVKITPGRHNITFDGQPVSQKNKHEYYLLNKPAGYVTTLSDPQGRPVVRSLLKNIHTRLFPVGRLDIDTEGALILTNDGQFAQKVQHPSFETNKTYEAVIRGHIKQSTIRLLEKGIMLEKKMTAPAKIRFLSQKGKNSAIQITIHEGRKRQVRKMFGAVGHPVIHLKRIAYGRLQLRNLPPGQYRKLDGEDLKKVFL</sequence>
<dbReference type="CDD" id="cd00165">
    <property type="entry name" value="S4"/>
    <property type="match status" value="1"/>
</dbReference>
<dbReference type="PROSITE" id="PS50889">
    <property type="entry name" value="S4"/>
    <property type="match status" value="1"/>
</dbReference>
<reference evidence="7" key="1">
    <citation type="submission" date="2020-09" db="EMBL/GenBank/DDBJ databases">
        <title>Desulfogranum mesoprofundum gen. nov., sp. nov., a novel mesophilic, sulfate-reducing chemolithoautotroph isolated from a deep-sea hydrothermal vent chimney in the Suiyo Seamount.</title>
        <authorList>
            <person name="Hashimoto Y."/>
            <person name="Nakagawa S."/>
        </authorList>
    </citation>
    <scope>NUCLEOTIDE SEQUENCE</scope>
    <source>
        <strain evidence="7">KT2</strain>
    </source>
</reference>
<dbReference type="Proteomes" id="UP000826725">
    <property type="component" value="Chromosome"/>
</dbReference>
<dbReference type="PANTHER" id="PTHR47683:SF2">
    <property type="entry name" value="RNA-BINDING S4 DOMAIN-CONTAINING PROTEIN"/>
    <property type="match status" value="1"/>
</dbReference>
<dbReference type="InterPro" id="IPR050343">
    <property type="entry name" value="RsuA_PseudoU_synthase"/>
</dbReference>
<evidence type="ECO:0000256" key="5">
    <source>
        <dbReference type="RuleBase" id="RU003887"/>
    </source>
</evidence>
<dbReference type="Pfam" id="PF00849">
    <property type="entry name" value="PseudoU_synth_2"/>
    <property type="match status" value="1"/>
</dbReference>
<keyword evidence="3 5" id="KW-0413">Isomerase</keyword>
<dbReference type="InterPro" id="IPR006145">
    <property type="entry name" value="PsdUridine_synth_RsuA/RluA"/>
</dbReference>
<dbReference type="FunFam" id="3.10.290.10:FF:000003">
    <property type="entry name" value="Pseudouridine synthase"/>
    <property type="match status" value="1"/>
</dbReference>
<dbReference type="GO" id="GO:0005829">
    <property type="term" value="C:cytosol"/>
    <property type="evidence" value="ECO:0007669"/>
    <property type="project" value="UniProtKB-ARBA"/>
</dbReference>
<protein>
    <recommendedName>
        <fullName evidence="5">Pseudouridine synthase</fullName>
        <ecNumber evidence="5">5.4.99.-</ecNumber>
    </recommendedName>
</protein>
<dbReference type="InterPro" id="IPR018496">
    <property type="entry name" value="PsdUridine_synth_RsuA/RluB_CS"/>
</dbReference>
<dbReference type="FunFam" id="3.30.70.1560:FF:000001">
    <property type="entry name" value="Pseudouridine synthase"/>
    <property type="match status" value="1"/>
</dbReference>
<dbReference type="InterPro" id="IPR002942">
    <property type="entry name" value="S4_RNA-bd"/>
</dbReference>
<dbReference type="GO" id="GO:0000455">
    <property type="term" value="P:enzyme-directed rRNA pseudouridine synthesis"/>
    <property type="evidence" value="ECO:0007669"/>
    <property type="project" value="UniProtKB-ARBA"/>
</dbReference>
<keyword evidence="2 4" id="KW-0694">RNA-binding</keyword>
<dbReference type="Pfam" id="PF01479">
    <property type="entry name" value="S4"/>
    <property type="match status" value="1"/>
</dbReference>
<evidence type="ECO:0000256" key="2">
    <source>
        <dbReference type="ARBA" id="ARBA00022884"/>
    </source>
</evidence>
<dbReference type="GO" id="GO:0003723">
    <property type="term" value="F:RNA binding"/>
    <property type="evidence" value="ECO:0007669"/>
    <property type="project" value="UniProtKB-KW"/>
</dbReference>
<feature type="domain" description="RNA-binding S4" evidence="6">
    <location>
        <begin position="6"/>
        <end position="66"/>
    </location>
</feature>
<evidence type="ECO:0000313" key="8">
    <source>
        <dbReference type="Proteomes" id="UP000826725"/>
    </source>
</evidence>
<dbReference type="EC" id="5.4.99.-" evidence="5"/>
<name>A0A8D5JFX8_9BACT</name>
<dbReference type="PROSITE" id="PS01149">
    <property type="entry name" value="PSI_RSU"/>
    <property type="match status" value="1"/>
</dbReference>
<gene>
    <name evidence="7" type="ORF">DGMP_00670</name>
</gene>
<dbReference type="NCBIfam" id="TIGR00093">
    <property type="entry name" value="pseudouridine synthase"/>
    <property type="match status" value="1"/>
</dbReference>
<comment type="similarity">
    <text evidence="1 5">Belongs to the pseudouridine synthase RsuA family.</text>
</comment>
<dbReference type="KEGG" id="dbk:DGMP_00670"/>
<proteinExistence type="inferred from homology"/>